<gene>
    <name evidence="7" type="ORF">HMPREF9698_00575</name>
</gene>
<comment type="similarity">
    <text evidence="1">Belongs to the carbohydrate kinase PfkB family.</text>
</comment>
<reference evidence="7 8" key="1">
    <citation type="submission" date="2012-09" db="EMBL/GenBank/DDBJ databases">
        <title>The Genome Sequence of Alloiococcus otitis ATCC 51267.</title>
        <authorList>
            <consortium name="The Broad Institute Genome Sequencing Platform"/>
            <person name="Earl A."/>
            <person name="Ward D."/>
            <person name="Feldgarden M."/>
            <person name="Gevers D."/>
            <person name="Huys G."/>
            <person name="Walker B."/>
            <person name="Young S.K."/>
            <person name="Zeng Q."/>
            <person name="Gargeya S."/>
            <person name="Fitzgerald M."/>
            <person name="Haas B."/>
            <person name="Abouelleil A."/>
            <person name="Alvarado L."/>
            <person name="Arachchi H.M."/>
            <person name="Berlin A.M."/>
            <person name="Chapman S.B."/>
            <person name="Goldberg J."/>
            <person name="Griggs A."/>
            <person name="Gujja S."/>
            <person name="Hansen M."/>
            <person name="Howarth C."/>
            <person name="Imamovic A."/>
            <person name="Larimer J."/>
            <person name="McCowen C."/>
            <person name="Montmayeur A."/>
            <person name="Murphy C."/>
            <person name="Neiman D."/>
            <person name="Pearson M."/>
            <person name="Priest M."/>
            <person name="Roberts A."/>
            <person name="Saif S."/>
            <person name="Shea T."/>
            <person name="Sisk P."/>
            <person name="Sykes S."/>
            <person name="Wortman J."/>
            <person name="Nusbaum C."/>
            <person name="Birren B."/>
        </authorList>
    </citation>
    <scope>NUCLEOTIDE SEQUENCE [LARGE SCALE GENOMIC DNA]</scope>
    <source>
        <strain evidence="7 8">ATCC 51267</strain>
    </source>
</reference>
<name>K9EB90_9LACT</name>
<comment type="caution">
    <text evidence="7">The sequence shown here is derived from an EMBL/GenBank/DDBJ whole genome shotgun (WGS) entry which is preliminary data.</text>
</comment>
<keyword evidence="8" id="KW-1185">Reference proteome</keyword>
<dbReference type="InterPro" id="IPR050306">
    <property type="entry name" value="PfkB_Carbo_kinase"/>
</dbReference>
<dbReference type="SUPFAM" id="SSF53613">
    <property type="entry name" value="Ribokinase-like"/>
    <property type="match status" value="1"/>
</dbReference>
<dbReference type="PANTHER" id="PTHR43085">
    <property type="entry name" value="HEXOKINASE FAMILY MEMBER"/>
    <property type="match status" value="1"/>
</dbReference>
<evidence type="ECO:0000256" key="4">
    <source>
        <dbReference type="ARBA" id="ARBA00022777"/>
    </source>
</evidence>
<dbReference type="EMBL" id="AGXA01000013">
    <property type="protein sequence ID" value="EKU93898.1"/>
    <property type="molecule type" value="Genomic_DNA"/>
</dbReference>
<evidence type="ECO:0000256" key="5">
    <source>
        <dbReference type="ARBA" id="ARBA00022840"/>
    </source>
</evidence>
<dbReference type="RefSeq" id="WP_003777202.1">
    <property type="nucleotide sequence ID" value="NZ_JH992958.1"/>
</dbReference>
<dbReference type="Pfam" id="PF00294">
    <property type="entry name" value="PfkB"/>
    <property type="match status" value="1"/>
</dbReference>
<keyword evidence="4" id="KW-0418">Kinase</keyword>
<dbReference type="InterPro" id="IPR029056">
    <property type="entry name" value="Ribokinase-like"/>
</dbReference>
<evidence type="ECO:0000259" key="6">
    <source>
        <dbReference type="Pfam" id="PF00294"/>
    </source>
</evidence>
<dbReference type="PANTHER" id="PTHR43085:SF1">
    <property type="entry name" value="PSEUDOURIDINE KINASE-RELATED"/>
    <property type="match status" value="1"/>
</dbReference>
<dbReference type="CDD" id="cd01166">
    <property type="entry name" value="KdgK"/>
    <property type="match status" value="1"/>
</dbReference>
<dbReference type="AlphaFoldDB" id="K9EB90"/>
<dbReference type="GO" id="GO:0016301">
    <property type="term" value="F:kinase activity"/>
    <property type="evidence" value="ECO:0007669"/>
    <property type="project" value="UniProtKB-KW"/>
</dbReference>
<protein>
    <recommendedName>
        <fullName evidence="6">Carbohydrate kinase PfkB domain-containing protein</fullName>
    </recommendedName>
</protein>
<evidence type="ECO:0000256" key="3">
    <source>
        <dbReference type="ARBA" id="ARBA00022741"/>
    </source>
</evidence>
<keyword evidence="3" id="KW-0547">Nucleotide-binding</keyword>
<dbReference type="Proteomes" id="UP000009875">
    <property type="component" value="Unassembled WGS sequence"/>
</dbReference>
<evidence type="ECO:0000256" key="1">
    <source>
        <dbReference type="ARBA" id="ARBA00010688"/>
    </source>
</evidence>
<proteinExistence type="inferred from homology"/>
<feature type="domain" description="Carbohydrate kinase PfkB" evidence="6">
    <location>
        <begin position="1"/>
        <end position="300"/>
    </location>
</feature>
<evidence type="ECO:0000313" key="7">
    <source>
        <dbReference type="EMBL" id="EKU93898.1"/>
    </source>
</evidence>
<dbReference type="OrthoDB" id="9813569at2"/>
<organism evidence="7 8">
    <name type="scientific">Alloiococcus otitis ATCC 51267</name>
    <dbReference type="NCBI Taxonomy" id="883081"/>
    <lineage>
        <taxon>Bacteria</taxon>
        <taxon>Bacillati</taxon>
        <taxon>Bacillota</taxon>
        <taxon>Bacilli</taxon>
        <taxon>Lactobacillales</taxon>
        <taxon>Carnobacteriaceae</taxon>
        <taxon>Alloiococcus</taxon>
    </lineage>
</organism>
<dbReference type="Gene3D" id="3.40.1190.20">
    <property type="match status" value="1"/>
</dbReference>
<evidence type="ECO:0000313" key="8">
    <source>
        <dbReference type="Proteomes" id="UP000009875"/>
    </source>
</evidence>
<keyword evidence="5" id="KW-0067">ATP-binding</keyword>
<dbReference type="PATRIC" id="fig|883081.3.peg.573"/>
<evidence type="ECO:0000256" key="2">
    <source>
        <dbReference type="ARBA" id="ARBA00022679"/>
    </source>
</evidence>
<sequence>MAEITLLGEALVLFTAEDLGPLSIVNKFTKSLAGAELNVAIGLSRLNHRPAYISQVGQDPFGDYIIQMLQAMGVASQYISQSKLGPTGIMFKNKVAEGDPKTLYYRSHSAFTHLQKEDIQLNFKDMKIFHVTGIPPAINPQIREISFHLMKEARDQGILVTFDPNIRPAMWESQALMVETLNQLASLADIVLPGIDEAAVLTGSRDGQAIADFYFDQGVQAVVVKNGAEGASLFEQGQPSQFILGYQVDHVVDSVGAGDGFATGVLHGLLTGQSLAQAVQIGNAIGSLQVQNPGDNEGLPSEAELLAYMKEGRQDGYM</sequence>
<dbReference type="InterPro" id="IPR011611">
    <property type="entry name" value="PfkB_dom"/>
</dbReference>
<dbReference type="eggNOG" id="COG0524">
    <property type="taxonomic scope" value="Bacteria"/>
</dbReference>
<dbReference type="HOGENOM" id="CLU_027634_6_0_9"/>
<keyword evidence="2" id="KW-0808">Transferase</keyword>
<dbReference type="GO" id="GO:0005524">
    <property type="term" value="F:ATP binding"/>
    <property type="evidence" value="ECO:0007669"/>
    <property type="project" value="UniProtKB-KW"/>
</dbReference>
<accession>K9EB90</accession>
<dbReference type="STRING" id="883081.HMPREF9698_00575"/>